<evidence type="ECO:0000313" key="2">
    <source>
        <dbReference type="EMBL" id="CAI5764831.1"/>
    </source>
</evidence>
<proteinExistence type="predicted"/>
<dbReference type="EMBL" id="OX395126">
    <property type="protein sequence ID" value="CAI5764831.1"/>
    <property type="molecule type" value="Genomic_DNA"/>
</dbReference>
<dbReference type="Proteomes" id="UP001178461">
    <property type="component" value="Chromosome 1"/>
</dbReference>
<accession>A0AA35NUP6</accession>
<keyword evidence="3" id="KW-1185">Reference proteome</keyword>
<dbReference type="AlphaFoldDB" id="A0AA35NUP6"/>
<evidence type="ECO:0000313" key="3">
    <source>
        <dbReference type="Proteomes" id="UP001178461"/>
    </source>
</evidence>
<sequence>MRVMRDPSTGRSSPKTEEIPMSKHGSLNSNIWNAGELSAAEDLIKGPRITCKCVPEGPLAFQLLRRETRDLERR</sequence>
<organism evidence="2 3">
    <name type="scientific">Podarcis lilfordi</name>
    <name type="common">Lilford's wall lizard</name>
    <dbReference type="NCBI Taxonomy" id="74358"/>
    <lineage>
        <taxon>Eukaryota</taxon>
        <taxon>Metazoa</taxon>
        <taxon>Chordata</taxon>
        <taxon>Craniata</taxon>
        <taxon>Vertebrata</taxon>
        <taxon>Euteleostomi</taxon>
        <taxon>Lepidosauria</taxon>
        <taxon>Squamata</taxon>
        <taxon>Bifurcata</taxon>
        <taxon>Unidentata</taxon>
        <taxon>Episquamata</taxon>
        <taxon>Laterata</taxon>
        <taxon>Lacertibaenia</taxon>
        <taxon>Lacertidae</taxon>
        <taxon>Podarcis</taxon>
    </lineage>
</organism>
<protein>
    <submittedName>
        <fullName evidence="2">Uncharacterized protein</fullName>
    </submittedName>
</protein>
<feature type="region of interest" description="Disordered" evidence="1">
    <location>
        <begin position="1"/>
        <end position="27"/>
    </location>
</feature>
<evidence type="ECO:0000256" key="1">
    <source>
        <dbReference type="SAM" id="MobiDB-lite"/>
    </source>
</evidence>
<reference evidence="2" key="1">
    <citation type="submission" date="2022-12" db="EMBL/GenBank/DDBJ databases">
        <authorList>
            <person name="Alioto T."/>
            <person name="Alioto T."/>
            <person name="Gomez Garrido J."/>
        </authorList>
    </citation>
    <scope>NUCLEOTIDE SEQUENCE</scope>
</reference>
<gene>
    <name evidence="2" type="ORF">PODLI_1B003230</name>
</gene>
<name>A0AA35NUP6_9SAUR</name>